<organism evidence="9 10">
    <name type="scientific">Marinomonas communis</name>
    <dbReference type="NCBI Taxonomy" id="28254"/>
    <lineage>
        <taxon>Bacteria</taxon>
        <taxon>Pseudomonadati</taxon>
        <taxon>Pseudomonadota</taxon>
        <taxon>Gammaproteobacteria</taxon>
        <taxon>Oceanospirillales</taxon>
        <taxon>Oceanospirillaceae</taxon>
        <taxon>Marinomonas</taxon>
    </lineage>
</organism>
<evidence type="ECO:0000256" key="1">
    <source>
        <dbReference type="ARBA" id="ARBA00004651"/>
    </source>
</evidence>
<feature type="transmembrane region" description="Helical" evidence="8">
    <location>
        <begin position="12"/>
        <end position="32"/>
    </location>
</feature>
<evidence type="ECO:0000256" key="3">
    <source>
        <dbReference type="ARBA" id="ARBA00022448"/>
    </source>
</evidence>
<dbReference type="Proteomes" id="UP000295729">
    <property type="component" value="Unassembled WGS sequence"/>
</dbReference>
<dbReference type="EMBL" id="SNZA01000001">
    <property type="protein sequence ID" value="TDR15297.1"/>
    <property type="molecule type" value="Genomic_DNA"/>
</dbReference>
<evidence type="ECO:0000313" key="10">
    <source>
        <dbReference type="Proteomes" id="UP000295729"/>
    </source>
</evidence>
<keyword evidence="5 8" id="KW-0812">Transmembrane</keyword>
<dbReference type="PANTHER" id="PTHR21716:SF53">
    <property type="entry name" value="PERMEASE PERM-RELATED"/>
    <property type="match status" value="1"/>
</dbReference>
<evidence type="ECO:0000256" key="6">
    <source>
        <dbReference type="ARBA" id="ARBA00022989"/>
    </source>
</evidence>
<dbReference type="GO" id="GO:0055085">
    <property type="term" value="P:transmembrane transport"/>
    <property type="evidence" value="ECO:0007669"/>
    <property type="project" value="TreeGrafter"/>
</dbReference>
<feature type="transmembrane region" description="Helical" evidence="8">
    <location>
        <begin position="68"/>
        <end position="93"/>
    </location>
</feature>
<dbReference type="OrthoDB" id="5562213at2"/>
<keyword evidence="10" id="KW-1185">Reference proteome</keyword>
<accession>A0A4R6XDL5</accession>
<evidence type="ECO:0000313" key="9">
    <source>
        <dbReference type="EMBL" id="TDR15297.1"/>
    </source>
</evidence>
<keyword evidence="7 8" id="KW-0472">Membrane</keyword>
<gene>
    <name evidence="9" type="ORF">C8D85_0658</name>
</gene>
<feature type="transmembrane region" description="Helical" evidence="8">
    <location>
        <begin position="156"/>
        <end position="177"/>
    </location>
</feature>
<dbReference type="PANTHER" id="PTHR21716">
    <property type="entry name" value="TRANSMEMBRANE PROTEIN"/>
    <property type="match status" value="1"/>
</dbReference>
<evidence type="ECO:0000256" key="8">
    <source>
        <dbReference type="SAM" id="Phobius"/>
    </source>
</evidence>
<feature type="transmembrane region" description="Helical" evidence="8">
    <location>
        <begin position="38"/>
        <end position="56"/>
    </location>
</feature>
<comment type="caution">
    <text evidence="9">The sequence shown here is derived from an EMBL/GenBank/DDBJ whole genome shotgun (WGS) entry which is preliminary data.</text>
</comment>
<feature type="transmembrane region" description="Helical" evidence="8">
    <location>
        <begin position="217"/>
        <end position="234"/>
    </location>
</feature>
<feature type="transmembrane region" description="Helical" evidence="8">
    <location>
        <begin position="240"/>
        <end position="266"/>
    </location>
</feature>
<keyword evidence="4" id="KW-1003">Cell membrane</keyword>
<evidence type="ECO:0000256" key="4">
    <source>
        <dbReference type="ARBA" id="ARBA00022475"/>
    </source>
</evidence>
<dbReference type="AlphaFoldDB" id="A0A4R6XDL5"/>
<reference evidence="9 10" key="1">
    <citation type="submission" date="2019-03" db="EMBL/GenBank/DDBJ databases">
        <title>Genomic Encyclopedia of Type Strains, Phase IV (KMG-IV): sequencing the most valuable type-strain genomes for metagenomic binning, comparative biology and taxonomic classification.</title>
        <authorList>
            <person name="Goeker M."/>
        </authorList>
    </citation>
    <scope>NUCLEOTIDE SEQUENCE [LARGE SCALE GENOMIC DNA]</scope>
    <source>
        <strain evidence="9 10">DSM 5604</strain>
    </source>
</reference>
<evidence type="ECO:0000256" key="5">
    <source>
        <dbReference type="ARBA" id="ARBA00022692"/>
    </source>
</evidence>
<protein>
    <submittedName>
        <fullName evidence="9">Putative permease</fullName>
    </submittedName>
</protein>
<keyword evidence="6 8" id="KW-1133">Transmembrane helix</keyword>
<proteinExistence type="inferred from homology"/>
<evidence type="ECO:0000256" key="7">
    <source>
        <dbReference type="ARBA" id="ARBA00023136"/>
    </source>
</evidence>
<sequence>MIRILDNLMTRYLSNEEVVIFILLLISTLLVVAFWGGILAPVFIAVVFAFLLQGLIGRCKKLGLSHNLAVSLVFVSFVTVCGAFIGVMVPIIWRQAVRFVNDLPRMFSDLQGFVQALAQEHSAYVSQAAVDEVVNVLAAEAATVGQWLLSYSLTSIPSLFSLMLYLVLVPLVMFFLLKDQHQIMSYMTSWLPKERQMIRDISHEMNDQIANYIRGKVIEMIVVGVVTFIVFWFFDLRYSALLALLVGLSVLIPYIGAAAVTIPVVLVAFYQFGAANEFWYVFVAYLVVQALDGNVLVPLLFSEAVNLHPLAIIIAVLFFGGIWGFWGVFFAIPLATLVKAIINAWPRVHDQQLLVGKPAKD</sequence>
<comment type="subcellular location">
    <subcellularLocation>
        <location evidence="1">Cell membrane</location>
        <topology evidence="1">Multi-pass membrane protein</topology>
    </subcellularLocation>
</comment>
<comment type="similarity">
    <text evidence="2">Belongs to the autoinducer-2 exporter (AI-2E) (TC 2.A.86) family.</text>
</comment>
<feature type="transmembrane region" description="Helical" evidence="8">
    <location>
        <begin position="307"/>
        <end position="332"/>
    </location>
</feature>
<keyword evidence="3" id="KW-0813">Transport</keyword>
<dbReference type="RefSeq" id="WP_133559918.1">
    <property type="nucleotide sequence ID" value="NZ_JAJGNH010000012.1"/>
</dbReference>
<feature type="transmembrane region" description="Helical" evidence="8">
    <location>
        <begin position="278"/>
        <end position="301"/>
    </location>
</feature>
<dbReference type="Pfam" id="PF01594">
    <property type="entry name" value="AI-2E_transport"/>
    <property type="match status" value="1"/>
</dbReference>
<name>A0A4R6XDL5_9GAMM</name>
<dbReference type="InterPro" id="IPR002549">
    <property type="entry name" value="AI-2E-like"/>
</dbReference>
<dbReference type="GO" id="GO:0005886">
    <property type="term" value="C:plasma membrane"/>
    <property type="evidence" value="ECO:0007669"/>
    <property type="project" value="UniProtKB-SubCell"/>
</dbReference>
<evidence type="ECO:0000256" key="2">
    <source>
        <dbReference type="ARBA" id="ARBA00009773"/>
    </source>
</evidence>